<dbReference type="Gene3D" id="3.40.640.10">
    <property type="entry name" value="Type I PLP-dependent aspartate aminotransferase-like (Major domain)"/>
    <property type="match status" value="1"/>
</dbReference>
<evidence type="ECO:0000256" key="2">
    <source>
        <dbReference type="PIRSR" id="PIRSR000390-1"/>
    </source>
</evidence>
<sequence length="391" mass="42775">MKRWPIYDEEQIADVVEVLRSGRVNAWTGDHVKTFERAYARSLGRRHAVALANGSLALDLAMKILHIGAGDEVIVTPRSFVASAACVMFAGATPVFADVDPISGNLSAETIAPKITARTKAVIVVHIAGWPCDMAPIMALAKRSGIKVIEDCAQAHGAEYNGRPIGSFGDIAAFSFCQDKIITTGGEGGLVAMDDRKLWLAAWSLKDHGKNYNLVFAPHRATGFRWLHDSIGTNWRMTSIQAVLGLRQLERLPDWVRQREQNADIWLRTLADLPMLRAPRLDPAHRHAWYRCYFYIKPEMLSSGWSRDELIAAINAAGVPCFSGSCSEIYLEHAFADAGVAPPERLPVARQLGETSIAFLVDPSWTTEETTAAASTARSILVGAARQLEAA</sequence>
<dbReference type="InterPro" id="IPR015421">
    <property type="entry name" value="PyrdxlP-dep_Trfase_major"/>
</dbReference>
<gene>
    <name evidence="5" type="ORF">SAMN02927914_04592</name>
</gene>
<evidence type="ECO:0000256" key="1">
    <source>
        <dbReference type="ARBA" id="ARBA00037999"/>
    </source>
</evidence>
<dbReference type="Gene3D" id="3.90.1150.10">
    <property type="entry name" value="Aspartate Aminotransferase, domain 1"/>
    <property type="match status" value="1"/>
</dbReference>
<dbReference type="EMBL" id="FMXM01000016">
    <property type="protein sequence ID" value="SDA91958.1"/>
    <property type="molecule type" value="Genomic_DNA"/>
</dbReference>
<dbReference type="Proteomes" id="UP000198588">
    <property type="component" value="Unassembled WGS sequence"/>
</dbReference>
<evidence type="ECO:0000313" key="5">
    <source>
        <dbReference type="EMBL" id="SDA91958.1"/>
    </source>
</evidence>
<feature type="modified residue" description="N6-(pyridoxal phosphate)lysine" evidence="3">
    <location>
        <position position="180"/>
    </location>
</feature>
<reference evidence="5 6" key="1">
    <citation type="submission" date="2016-10" db="EMBL/GenBank/DDBJ databases">
        <authorList>
            <person name="de Groot N.N."/>
        </authorList>
    </citation>
    <scope>NUCLEOTIDE SEQUENCE [LARGE SCALE GENOMIC DNA]</scope>
    <source>
        <strain evidence="5 6">CGMCC 1.12097</strain>
    </source>
</reference>
<dbReference type="AlphaFoldDB" id="A0A1G5ZAG6"/>
<accession>A0A1G5ZAG6</accession>
<dbReference type="OrthoDB" id="9768668at2"/>
<dbReference type="InterPro" id="IPR000653">
    <property type="entry name" value="DegT/StrS_aminotransferase"/>
</dbReference>
<dbReference type="Pfam" id="PF01041">
    <property type="entry name" value="DegT_DnrJ_EryC1"/>
    <property type="match status" value="1"/>
</dbReference>
<dbReference type="InterPro" id="IPR015422">
    <property type="entry name" value="PyrdxlP-dep_Trfase_small"/>
</dbReference>
<evidence type="ECO:0000313" key="6">
    <source>
        <dbReference type="Proteomes" id="UP000198588"/>
    </source>
</evidence>
<proteinExistence type="inferred from homology"/>
<dbReference type="SUPFAM" id="SSF53383">
    <property type="entry name" value="PLP-dependent transferases"/>
    <property type="match status" value="1"/>
</dbReference>
<dbReference type="RefSeq" id="WP_091582604.1">
    <property type="nucleotide sequence ID" value="NZ_FMXM01000016.1"/>
</dbReference>
<protein>
    <submittedName>
        <fullName evidence="5">dTDP-4-amino-4,6-dideoxygalactose transaminase</fullName>
    </submittedName>
</protein>
<dbReference type="GO" id="GO:0000271">
    <property type="term" value="P:polysaccharide biosynthetic process"/>
    <property type="evidence" value="ECO:0007669"/>
    <property type="project" value="TreeGrafter"/>
</dbReference>
<dbReference type="InterPro" id="IPR015424">
    <property type="entry name" value="PyrdxlP-dep_Trfase"/>
</dbReference>
<dbReference type="STRING" id="1165689.SAMN02927914_04592"/>
<dbReference type="PANTHER" id="PTHR30244">
    <property type="entry name" value="TRANSAMINASE"/>
    <property type="match status" value="1"/>
</dbReference>
<evidence type="ECO:0000256" key="4">
    <source>
        <dbReference type="RuleBase" id="RU004508"/>
    </source>
</evidence>
<dbReference type="GO" id="GO:0030170">
    <property type="term" value="F:pyridoxal phosphate binding"/>
    <property type="evidence" value="ECO:0007669"/>
    <property type="project" value="TreeGrafter"/>
</dbReference>
<organism evidence="5 6">
    <name type="scientific">Mesorhizobium qingshengii</name>
    <dbReference type="NCBI Taxonomy" id="1165689"/>
    <lineage>
        <taxon>Bacteria</taxon>
        <taxon>Pseudomonadati</taxon>
        <taxon>Pseudomonadota</taxon>
        <taxon>Alphaproteobacteria</taxon>
        <taxon>Hyphomicrobiales</taxon>
        <taxon>Phyllobacteriaceae</taxon>
        <taxon>Mesorhizobium</taxon>
    </lineage>
</organism>
<dbReference type="CDD" id="cd00616">
    <property type="entry name" value="AHBA_syn"/>
    <property type="match status" value="1"/>
</dbReference>
<keyword evidence="3 4" id="KW-0663">Pyridoxal phosphate</keyword>
<dbReference type="PANTHER" id="PTHR30244:SF34">
    <property type="entry name" value="DTDP-4-AMINO-4,6-DIDEOXYGALACTOSE TRANSAMINASE"/>
    <property type="match status" value="1"/>
</dbReference>
<dbReference type="PIRSF" id="PIRSF000390">
    <property type="entry name" value="PLP_StrS"/>
    <property type="match status" value="1"/>
</dbReference>
<evidence type="ECO:0000256" key="3">
    <source>
        <dbReference type="PIRSR" id="PIRSR000390-2"/>
    </source>
</evidence>
<name>A0A1G5ZAG6_9HYPH</name>
<feature type="active site" description="Proton acceptor" evidence="2">
    <location>
        <position position="180"/>
    </location>
</feature>
<dbReference type="GO" id="GO:0008483">
    <property type="term" value="F:transaminase activity"/>
    <property type="evidence" value="ECO:0007669"/>
    <property type="project" value="TreeGrafter"/>
</dbReference>
<comment type="similarity">
    <text evidence="1 4">Belongs to the DegT/DnrJ/EryC1 family.</text>
</comment>